<keyword evidence="1" id="KW-1133">Transmembrane helix</keyword>
<dbReference type="EMBL" id="BBNT01000006">
    <property type="protein sequence ID" value="GAL75800.1"/>
    <property type="molecule type" value="Genomic_DNA"/>
</dbReference>
<dbReference type="AlphaFoldDB" id="A0A090WFJ7"/>
<keyword evidence="1" id="KW-0812">Transmembrane</keyword>
<feature type="transmembrane region" description="Helical" evidence="1">
    <location>
        <begin position="12"/>
        <end position="37"/>
    </location>
</feature>
<evidence type="ECO:0000313" key="2">
    <source>
        <dbReference type="EMBL" id="GAL75800.1"/>
    </source>
</evidence>
<comment type="caution">
    <text evidence="2">The sequence shown here is derived from an EMBL/GenBank/DDBJ whole genome shotgun (WGS) entry which is preliminary data.</text>
</comment>
<keyword evidence="1" id="KW-0472">Membrane</keyword>
<reference evidence="2 3" key="1">
    <citation type="journal article" date="2014" name="Genome Announc.">
        <title>Draft Genome Sequences of Marine Flavobacterium Nonlabens Strains NR17, NR24, NR27, NR32, NR33, and Ara13.</title>
        <authorList>
            <person name="Nakanishi M."/>
            <person name="Meirelles P."/>
            <person name="Suzuki R."/>
            <person name="Takatani N."/>
            <person name="Mino S."/>
            <person name="Suda W."/>
            <person name="Oshima K."/>
            <person name="Hattori M."/>
            <person name="Ohkuma M."/>
            <person name="Hosokawa M."/>
            <person name="Miyashita K."/>
            <person name="Thompson F.L."/>
            <person name="Niwa A."/>
            <person name="Sawabe T."/>
            <person name="Sawabe T."/>
        </authorList>
    </citation>
    <scope>NUCLEOTIDE SEQUENCE [LARGE SCALE GENOMIC DNA]</scope>
    <source>
        <strain evidence="3">JCM19275</strain>
    </source>
</reference>
<name>A0A090WFJ7_NONUL</name>
<accession>A0A090WFJ7</accession>
<dbReference type="Proteomes" id="UP000029647">
    <property type="component" value="Unassembled WGS sequence"/>
</dbReference>
<gene>
    <name evidence="2" type="ORF">JCM19275_1683</name>
</gene>
<protein>
    <submittedName>
        <fullName evidence="2">Uncharacterized protein</fullName>
    </submittedName>
</protein>
<proteinExistence type="predicted"/>
<evidence type="ECO:0000256" key="1">
    <source>
        <dbReference type="SAM" id="Phobius"/>
    </source>
</evidence>
<organism evidence="2 3">
    <name type="scientific">Nonlabens ulvanivorans</name>
    <name type="common">Persicivirga ulvanivorans</name>
    <dbReference type="NCBI Taxonomy" id="906888"/>
    <lineage>
        <taxon>Bacteria</taxon>
        <taxon>Pseudomonadati</taxon>
        <taxon>Bacteroidota</taxon>
        <taxon>Flavobacteriia</taxon>
        <taxon>Flavobacteriales</taxon>
        <taxon>Flavobacteriaceae</taxon>
        <taxon>Nonlabens</taxon>
    </lineage>
</organism>
<evidence type="ECO:0000313" key="3">
    <source>
        <dbReference type="Proteomes" id="UP000029647"/>
    </source>
</evidence>
<sequence length="54" mass="6138">MSHLLLLAKDPMFSSGQITFGIIFFIAFVIIISFMYLKDKGMHKKTIKALNGFL</sequence>